<feature type="non-terminal residue" evidence="3">
    <location>
        <position position="1"/>
    </location>
</feature>
<feature type="region of interest" description="Disordered" evidence="1">
    <location>
        <begin position="916"/>
        <end position="957"/>
    </location>
</feature>
<name>A0A8J4FFF5_9CHLO</name>
<feature type="compositionally biased region" description="Low complexity" evidence="1">
    <location>
        <begin position="927"/>
        <end position="956"/>
    </location>
</feature>
<feature type="compositionally biased region" description="Pro residues" evidence="1">
    <location>
        <begin position="917"/>
        <end position="926"/>
    </location>
</feature>
<accession>A0A8J4FFF5</accession>
<feature type="region of interest" description="Disordered" evidence="1">
    <location>
        <begin position="254"/>
        <end position="328"/>
    </location>
</feature>
<proteinExistence type="predicted"/>
<feature type="compositionally biased region" description="Low complexity" evidence="1">
    <location>
        <begin position="494"/>
        <end position="504"/>
    </location>
</feature>
<dbReference type="PANTHER" id="PTHR15204">
    <property type="entry name" value="LARGE PROLINE-RICH PROTEIN BAG6"/>
    <property type="match status" value="1"/>
</dbReference>
<feature type="compositionally biased region" description="Gly residues" evidence="1">
    <location>
        <begin position="561"/>
        <end position="596"/>
    </location>
</feature>
<evidence type="ECO:0000313" key="4">
    <source>
        <dbReference type="Proteomes" id="UP000747110"/>
    </source>
</evidence>
<dbReference type="PROSITE" id="PS50053">
    <property type="entry name" value="UBIQUITIN_2"/>
    <property type="match status" value="1"/>
</dbReference>
<feature type="region of interest" description="Disordered" evidence="1">
    <location>
        <begin position="686"/>
        <end position="737"/>
    </location>
</feature>
<evidence type="ECO:0000259" key="2">
    <source>
        <dbReference type="PROSITE" id="PS50053"/>
    </source>
</evidence>
<sequence>IILYWQCGSAHRTHSNVCVPPERDLIMSSFPAGSIPPADAGGDSVQIKIRTLEPATYELHVDRQITVADLKTKLEGIVQNAPASRQRIIFRGHCLRDDRTLQDLGVENGDTLHLVLRLADTRATAGTGPAASQSQPSQAQPRFNATARRILEDAFTGFNINTQPGGNMAGLGGRQQQTTGQQQDSAPHLFSTLHRFLIRLGEPSYTPRSIPLMSHVNFNPRPQTDFAALSRAMTELLGGTELPVQLAAMMEEARRDPAGRRPQEQRAAEGQGQVSPSQRQGEAVGEGAEAGSTPPAAGETRTGSMAGAPEGTQSAGRRPRRLRPTETDNGYRYIPLAVASLAALLERTEAHVGNSLAQQLRQGAAEVRQLAADQAASMESRRAESQRLRQLAGRLHSTAALLIDMSRGVLATAAALEDNPQVLAASTAAALRLDGTDEDLAPLMPRLIPRGRTTPADLGFIGPMGPMGGLVDVFGAQFSMPMDTQGTENEGEDAAATASGARGQSAGGGMAVGTVHIDLGDLPNGPGDIWGLFSNVINAVTGSAMMQPPGGSVPPGSAAPAGGGGAAPAGGGGAAPAGGGGAASAGSGGGGLGGAGPRATHSAAPGSSTAGGGTEAPRPRETPLSLLMPALTSIAGSIAASVMRSLEGRTVQPAMLLHALSRALSVHLNHVMEVLTARWDGLQRAAARQRRAGRAQRQQTPAQPQAPAEQAPAAAAGAPSAASGVSGPDSTAAAPNPLDEFRPVAQLINQLFNSWETVLQVPAEPSRAEGDGEGSEGDNTDEDGAKNRQEGDEAEGRQRSRRGEEANRRAAVDESMSAMVRTMMPAMLSSICYNVAQSILPTLMAAAESLDGQQLAMAVLQALVSRLDGVASTVLANWSRISSGLEEIESASEGTSVGQLMSQMVRLAASIVTDAPPVVPGPPPAPGDAAARPPAAQSPTPPQASASGPAPAAAATSWQAQLIAPPAASQAPSSSVTPVTEASTSFGAAQSPSNEVALSKPPAEVAATAAAASVPAAPDEAPWPSATAITGAEAGAKAAESTCSDAGASSTSAAATVAAAAAGPSLAPKGLGLSLRPPATKKKPAAAPAALVARTAAEAPTGSGLSPGPAASTFPAGTCAGAGSGGPDPKAAQTANTNVEQQAGGRQAVGANRLVAAQGPGVGVGSGGRGAGDAAADPLDGLMEMMEHVLGTLDQREAGGSGSAGDGGRAGSGGGAAAGGGFGNILQTAQKIISDPAMQPMLDNVVNAVLGGGGGRPGAAGGGLGGLLGSLLGGLPPAPSASSGSARSASSATERAGYEVLLEVLGPEEGPRWRELIERDVEEMQQHVQIAPEEHSDNYRRGVPTRRAGLLSTMAGAEKNLSGEDDDEYDGIEDDPEGHNAG</sequence>
<feature type="region of interest" description="Disordered" evidence="1">
    <location>
        <begin position="1195"/>
        <end position="1215"/>
    </location>
</feature>
<comment type="caution">
    <text evidence="3">The sequence shown here is derived from an EMBL/GenBank/DDBJ whole genome shotgun (WGS) entry which is preliminary data.</text>
</comment>
<feature type="compositionally biased region" description="Low complexity" evidence="1">
    <location>
        <begin position="281"/>
        <end position="291"/>
    </location>
</feature>
<feature type="region of interest" description="Disordered" evidence="1">
    <location>
        <begin position="763"/>
        <end position="813"/>
    </location>
</feature>
<dbReference type="GO" id="GO:0051787">
    <property type="term" value="F:misfolded protein binding"/>
    <property type="evidence" value="ECO:0007669"/>
    <property type="project" value="TreeGrafter"/>
</dbReference>
<dbReference type="CDD" id="cd17039">
    <property type="entry name" value="Ubl_ubiquitin_like"/>
    <property type="match status" value="1"/>
</dbReference>
<dbReference type="GO" id="GO:0031593">
    <property type="term" value="F:polyubiquitin modification-dependent protein binding"/>
    <property type="evidence" value="ECO:0007669"/>
    <property type="project" value="TreeGrafter"/>
</dbReference>
<dbReference type="OrthoDB" id="267397at2759"/>
<dbReference type="GO" id="GO:0036503">
    <property type="term" value="P:ERAD pathway"/>
    <property type="evidence" value="ECO:0007669"/>
    <property type="project" value="TreeGrafter"/>
</dbReference>
<feature type="region of interest" description="Disordered" evidence="1">
    <location>
        <begin position="481"/>
        <end position="507"/>
    </location>
</feature>
<feature type="compositionally biased region" description="Basic and acidic residues" evidence="1">
    <location>
        <begin position="254"/>
        <end position="267"/>
    </location>
</feature>
<feature type="compositionally biased region" description="Acidic residues" evidence="1">
    <location>
        <begin position="1363"/>
        <end position="1376"/>
    </location>
</feature>
<feature type="region of interest" description="Disordered" evidence="1">
    <location>
        <begin position="1116"/>
        <end position="1146"/>
    </location>
</feature>
<dbReference type="Gene3D" id="3.10.20.90">
    <property type="entry name" value="Phosphatidylinositol 3-kinase Catalytic Subunit, Chain A, domain 1"/>
    <property type="match status" value="1"/>
</dbReference>
<dbReference type="InterPro" id="IPR029071">
    <property type="entry name" value="Ubiquitin-like_domsf"/>
</dbReference>
<evidence type="ECO:0000313" key="3">
    <source>
        <dbReference type="EMBL" id="GIL72765.1"/>
    </source>
</evidence>
<organism evidence="3 4">
    <name type="scientific">Volvox reticuliferus</name>
    <dbReference type="NCBI Taxonomy" id="1737510"/>
    <lineage>
        <taxon>Eukaryota</taxon>
        <taxon>Viridiplantae</taxon>
        <taxon>Chlorophyta</taxon>
        <taxon>core chlorophytes</taxon>
        <taxon>Chlorophyceae</taxon>
        <taxon>CS clade</taxon>
        <taxon>Chlamydomonadales</taxon>
        <taxon>Volvocaceae</taxon>
        <taxon>Volvox</taxon>
    </lineage>
</organism>
<dbReference type="PANTHER" id="PTHR15204:SF0">
    <property type="entry name" value="LARGE PROLINE-RICH PROTEIN BAG6"/>
    <property type="match status" value="1"/>
</dbReference>
<feature type="compositionally biased region" description="Low complexity" evidence="1">
    <location>
        <begin position="597"/>
        <end position="608"/>
    </location>
</feature>
<feature type="compositionally biased region" description="Acidic residues" evidence="1">
    <location>
        <begin position="771"/>
        <end position="782"/>
    </location>
</feature>
<dbReference type="Proteomes" id="UP000747110">
    <property type="component" value="Unassembled WGS sequence"/>
</dbReference>
<feature type="compositionally biased region" description="Low complexity" evidence="1">
    <location>
        <begin position="695"/>
        <end position="722"/>
    </location>
</feature>
<protein>
    <recommendedName>
        <fullName evidence="2">Ubiquitin-like domain-containing protein</fullName>
    </recommendedName>
</protein>
<dbReference type="InterPro" id="IPR000626">
    <property type="entry name" value="Ubiquitin-like_dom"/>
</dbReference>
<dbReference type="EMBL" id="BNCP01000004">
    <property type="protein sequence ID" value="GIL72765.1"/>
    <property type="molecule type" value="Genomic_DNA"/>
</dbReference>
<feature type="region of interest" description="Disordered" evidence="1">
    <location>
        <begin position="1329"/>
        <end position="1382"/>
    </location>
</feature>
<feature type="region of interest" description="Disordered" evidence="1">
    <location>
        <begin position="547"/>
        <end position="621"/>
    </location>
</feature>
<feature type="compositionally biased region" description="Gly residues" evidence="1">
    <location>
        <begin position="1199"/>
        <end position="1215"/>
    </location>
</feature>
<reference evidence="3" key="1">
    <citation type="journal article" date="2021" name="Proc. Natl. Acad. Sci. U.S.A.">
        <title>Three genomes in the algal genus Volvox reveal the fate of a haploid sex-determining region after a transition to homothallism.</title>
        <authorList>
            <person name="Yamamoto K."/>
            <person name="Hamaji T."/>
            <person name="Kawai-Toyooka H."/>
            <person name="Matsuzaki R."/>
            <person name="Takahashi F."/>
            <person name="Nishimura Y."/>
            <person name="Kawachi M."/>
            <person name="Noguchi H."/>
            <person name="Minakuchi Y."/>
            <person name="Umen J.G."/>
            <person name="Toyoda A."/>
            <person name="Nozaki H."/>
        </authorList>
    </citation>
    <scope>NUCLEOTIDE SEQUENCE</scope>
    <source>
        <strain evidence="3">NIES-3786</strain>
    </source>
</reference>
<dbReference type="SMART" id="SM00213">
    <property type="entry name" value="UBQ"/>
    <property type="match status" value="1"/>
</dbReference>
<feature type="compositionally biased region" description="Low complexity" evidence="1">
    <location>
        <begin position="548"/>
        <end position="560"/>
    </location>
</feature>
<gene>
    <name evidence="3" type="ORF">Vretifemale_3005</name>
</gene>
<dbReference type="SUPFAM" id="SSF54236">
    <property type="entry name" value="Ubiquitin-like"/>
    <property type="match status" value="1"/>
</dbReference>
<keyword evidence="4" id="KW-1185">Reference proteome</keyword>
<dbReference type="Pfam" id="PF00240">
    <property type="entry name" value="ubiquitin"/>
    <property type="match status" value="1"/>
</dbReference>
<feature type="domain" description="Ubiquitin-like" evidence="2">
    <location>
        <begin position="45"/>
        <end position="121"/>
    </location>
</feature>
<evidence type="ECO:0000256" key="1">
    <source>
        <dbReference type="SAM" id="MobiDB-lite"/>
    </source>
</evidence>
<feature type="compositionally biased region" description="Basic and acidic residues" evidence="1">
    <location>
        <begin position="783"/>
        <end position="812"/>
    </location>
</feature>
<dbReference type="GO" id="GO:0071818">
    <property type="term" value="C:BAT3 complex"/>
    <property type="evidence" value="ECO:0007669"/>
    <property type="project" value="TreeGrafter"/>
</dbReference>